<evidence type="ECO:0000313" key="18">
    <source>
        <dbReference type="EMBL" id="MBM6912221.1"/>
    </source>
</evidence>
<evidence type="ECO:0000256" key="11">
    <source>
        <dbReference type="ARBA" id="ARBA00023136"/>
    </source>
</evidence>
<comment type="function">
    <text evidence="13">Essential cell division protein that coordinates cell division and chromosome segregation. The N-terminus is involved in assembly of the cell-division machinery. The C-terminus functions as a DNA motor that moves dsDNA in an ATP-dependent manner towards the dif recombination site, which is located within the replication terminus region. Required for activation of the Xer recombinase, allowing activation of chromosome unlinking by recombination.</text>
</comment>
<feature type="transmembrane region" description="Helical" evidence="16">
    <location>
        <begin position="39"/>
        <end position="58"/>
    </location>
</feature>
<reference evidence="18 19" key="1">
    <citation type="journal article" date="2021" name="Sci. Rep.">
        <title>The distribution of antibiotic resistance genes in chicken gut microbiota commensals.</title>
        <authorList>
            <person name="Juricova H."/>
            <person name="Matiasovicova J."/>
            <person name="Kubasova T."/>
            <person name="Cejkova D."/>
            <person name="Rychlik I."/>
        </authorList>
    </citation>
    <scope>NUCLEOTIDE SEQUENCE [LARGE SCALE GENOMIC DNA]</scope>
    <source>
        <strain evidence="18 19">An537</strain>
    </source>
</reference>
<keyword evidence="12" id="KW-0131">Cell cycle</keyword>
<dbReference type="Pfam" id="PF13491">
    <property type="entry name" value="FtsK_4TM"/>
    <property type="match status" value="1"/>
</dbReference>
<keyword evidence="7" id="KW-0159">Chromosome partition</keyword>
<evidence type="ECO:0000313" key="19">
    <source>
        <dbReference type="Proteomes" id="UP000707138"/>
    </source>
</evidence>
<evidence type="ECO:0000256" key="10">
    <source>
        <dbReference type="ARBA" id="ARBA00023125"/>
    </source>
</evidence>
<name>A0ABS2GDI3_9FIRM</name>
<dbReference type="Gene3D" id="3.30.980.40">
    <property type="match status" value="1"/>
</dbReference>
<gene>
    <name evidence="18" type="ORF">H6A01_02595</name>
</gene>
<dbReference type="Gene3D" id="1.10.10.10">
    <property type="entry name" value="Winged helix-like DNA-binding domain superfamily/Winged helix DNA-binding domain"/>
    <property type="match status" value="1"/>
</dbReference>
<comment type="subcellular location">
    <subcellularLocation>
        <location evidence="1">Cell membrane</location>
        <topology evidence="1">Multi-pass membrane protein</topology>
    </subcellularLocation>
</comment>
<keyword evidence="10" id="KW-0238">DNA-binding</keyword>
<keyword evidence="5 16" id="KW-0812">Transmembrane</keyword>
<keyword evidence="8 14" id="KW-0067">ATP-binding</keyword>
<sequence length="897" mass="98070">MAGDSTQRKRVVRKATSNTATATKVKAASGKGFTLRKEIRGLLVMVFAIIILLGIIGYPMGTVGEFMSKVFMYAFGLGAMIPVLFFGYMGWRMLYSENGLRITRRGILFSSLFLLLVTIVPLVSVDAGHELDTDVLTTKGGIIGGALAAMLRSLVGDVGSLLLTVILLISCLLLITRLSLRKGLHKAKEHTEVGLDKAIGMAGETAQVVKERFEEWNEQRKSQHAVYNQVEDTRFGRSAAAEAILAASQTSSDAKEKAALELARAEEEQHKENSSKNNLYSNGDREFDSDSDGIISSAEIERMPWETAIVEQEEEHTAEHEKYDLQVSAEEETVTANDGIEVDQNRLEDTEDCENKMDLHAESQTQAMAGGVSPMLPDTSVRNAAENTSTLVPTMESTDADIAAVAVSTEGEQRPRRPERLYRFPSLEMLSKGKPSEVSAEEINQNVTTLESTLKSFGVTARVVNATKGPTVTRYELEPAPGTKVSKILNLTDDLKLSLAATDIRIEAPIPGKSAVGIEVPNRTVSPVHLRDVLESDDFKKAKGGIPVGLGKDIAGKAIITNLAKMPHLLVAGSTGSGKSVCVNTLIASILFSRKPEEVKLILVDPKMVELSNYNGIPHLMVPVVTDMKKAAAVLRWAVREMEARYRTLATVGLRNIDSYNEQHPDTAMPFILIIIDEMADLMLTAPDVEESINRLAAKARAAGIHMVLATQRPSVNVITGTIKANVPSRISFAVATQIDSRTILDMAGAEKLLGKGDMLFHPIGANKPIRIQGAFISDDEVESLVNFVKTQDEPEYDESVTAAEEEAVATTEEEKEEEPRDEYLERAVDLVMDSGQASVSMLQRRFRIGYTRAARLVDTMEDMKIIGPNNGSKARDILMSREQVKQLYFSNTNDNT</sequence>
<dbReference type="EMBL" id="JACJLA010000003">
    <property type="protein sequence ID" value="MBM6912221.1"/>
    <property type="molecule type" value="Genomic_DNA"/>
</dbReference>
<evidence type="ECO:0000256" key="14">
    <source>
        <dbReference type="PROSITE-ProRule" id="PRU00289"/>
    </source>
</evidence>
<keyword evidence="19" id="KW-1185">Reference proteome</keyword>
<keyword evidence="9 16" id="KW-1133">Transmembrane helix</keyword>
<dbReference type="Proteomes" id="UP000707138">
    <property type="component" value="Unassembled WGS sequence"/>
</dbReference>
<evidence type="ECO:0000259" key="17">
    <source>
        <dbReference type="PROSITE" id="PS50901"/>
    </source>
</evidence>
<dbReference type="PANTHER" id="PTHR22683:SF41">
    <property type="entry name" value="DNA TRANSLOCASE FTSK"/>
    <property type="match status" value="1"/>
</dbReference>
<dbReference type="InterPro" id="IPR002543">
    <property type="entry name" value="FtsK_dom"/>
</dbReference>
<organism evidence="18 19">
    <name type="scientific">Veillonella magna</name>
    <dbReference type="NCBI Taxonomy" id="464322"/>
    <lineage>
        <taxon>Bacteria</taxon>
        <taxon>Bacillati</taxon>
        <taxon>Bacillota</taxon>
        <taxon>Negativicutes</taxon>
        <taxon>Veillonellales</taxon>
        <taxon>Veillonellaceae</taxon>
        <taxon>Veillonella</taxon>
    </lineage>
</organism>
<dbReference type="InterPro" id="IPR041027">
    <property type="entry name" value="FtsK_alpha"/>
</dbReference>
<protein>
    <submittedName>
        <fullName evidence="18">DNA translocase FtsK</fullName>
    </submittedName>
</protein>
<evidence type="ECO:0000256" key="12">
    <source>
        <dbReference type="ARBA" id="ARBA00023306"/>
    </source>
</evidence>
<dbReference type="PANTHER" id="PTHR22683">
    <property type="entry name" value="SPORULATION PROTEIN RELATED"/>
    <property type="match status" value="1"/>
</dbReference>
<evidence type="ECO:0000256" key="6">
    <source>
        <dbReference type="ARBA" id="ARBA00022741"/>
    </source>
</evidence>
<keyword evidence="11 16" id="KW-0472">Membrane</keyword>
<comment type="caution">
    <text evidence="18">The sequence shown here is derived from an EMBL/GenBank/DDBJ whole genome shotgun (WGS) entry which is preliminary data.</text>
</comment>
<dbReference type="Pfam" id="PF01580">
    <property type="entry name" value="FtsK_SpoIIIE"/>
    <property type="match status" value="1"/>
</dbReference>
<dbReference type="Pfam" id="PF17854">
    <property type="entry name" value="FtsK_alpha"/>
    <property type="match status" value="1"/>
</dbReference>
<evidence type="ECO:0000256" key="2">
    <source>
        <dbReference type="ARBA" id="ARBA00006474"/>
    </source>
</evidence>
<feature type="transmembrane region" description="Helical" evidence="16">
    <location>
        <begin position="106"/>
        <end position="125"/>
    </location>
</feature>
<comment type="similarity">
    <text evidence="2">Belongs to the FtsK/SpoIIIE/SftA family.</text>
</comment>
<keyword evidence="4" id="KW-0132">Cell division</keyword>
<accession>A0ABS2GDI3</accession>
<dbReference type="InterPro" id="IPR018247">
    <property type="entry name" value="EF_Hand_1_Ca_BS"/>
</dbReference>
<dbReference type="InterPro" id="IPR050206">
    <property type="entry name" value="FtsK/SpoIIIE/SftA"/>
</dbReference>
<dbReference type="SUPFAM" id="SSF46785">
    <property type="entry name" value="Winged helix' DNA-binding domain"/>
    <property type="match status" value="1"/>
</dbReference>
<feature type="transmembrane region" description="Helical" evidence="16">
    <location>
        <begin position="70"/>
        <end position="94"/>
    </location>
</feature>
<evidence type="ECO:0000256" key="1">
    <source>
        <dbReference type="ARBA" id="ARBA00004651"/>
    </source>
</evidence>
<feature type="domain" description="FtsK" evidence="17">
    <location>
        <begin position="556"/>
        <end position="742"/>
    </location>
</feature>
<dbReference type="Gene3D" id="3.40.50.300">
    <property type="entry name" value="P-loop containing nucleotide triphosphate hydrolases"/>
    <property type="match status" value="1"/>
</dbReference>
<dbReference type="Pfam" id="PF09397">
    <property type="entry name" value="FtsK_gamma"/>
    <property type="match status" value="1"/>
</dbReference>
<evidence type="ECO:0000256" key="8">
    <source>
        <dbReference type="ARBA" id="ARBA00022840"/>
    </source>
</evidence>
<dbReference type="PROSITE" id="PS50901">
    <property type="entry name" value="FTSK"/>
    <property type="match status" value="1"/>
</dbReference>
<feature type="compositionally biased region" description="Basic and acidic residues" evidence="15">
    <location>
        <begin position="257"/>
        <end position="274"/>
    </location>
</feature>
<keyword evidence="3" id="KW-1003">Cell membrane</keyword>
<evidence type="ECO:0000256" key="5">
    <source>
        <dbReference type="ARBA" id="ARBA00022692"/>
    </source>
</evidence>
<proteinExistence type="inferred from homology"/>
<dbReference type="InterPro" id="IPR036390">
    <property type="entry name" value="WH_DNA-bd_sf"/>
</dbReference>
<dbReference type="InterPro" id="IPR036388">
    <property type="entry name" value="WH-like_DNA-bd_sf"/>
</dbReference>
<evidence type="ECO:0000256" key="13">
    <source>
        <dbReference type="ARBA" id="ARBA00024986"/>
    </source>
</evidence>
<dbReference type="SUPFAM" id="SSF52540">
    <property type="entry name" value="P-loop containing nucleoside triphosphate hydrolases"/>
    <property type="match status" value="1"/>
</dbReference>
<dbReference type="SMART" id="SM00843">
    <property type="entry name" value="Ftsk_gamma"/>
    <property type="match status" value="1"/>
</dbReference>
<evidence type="ECO:0000256" key="3">
    <source>
        <dbReference type="ARBA" id="ARBA00022475"/>
    </source>
</evidence>
<feature type="transmembrane region" description="Helical" evidence="16">
    <location>
        <begin position="160"/>
        <end position="180"/>
    </location>
</feature>
<dbReference type="InterPro" id="IPR027417">
    <property type="entry name" value="P-loop_NTPase"/>
</dbReference>
<dbReference type="InterPro" id="IPR018541">
    <property type="entry name" value="Ftsk_gamma"/>
</dbReference>
<feature type="region of interest" description="Disordered" evidence="15">
    <location>
        <begin position="257"/>
        <end position="290"/>
    </location>
</feature>
<dbReference type="CDD" id="cd01127">
    <property type="entry name" value="TrwB_TraG_TraD_VirD4"/>
    <property type="match status" value="1"/>
</dbReference>
<evidence type="ECO:0000256" key="16">
    <source>
        <dbReference type="SAM" id="Phobius"/>
    </source>
</evidence>
<evidence type="ECO:0000256" key="4">
    <source>
        <dbReference type="ARBA" id="ARBA00022618"/>
    </source>
</evidence>
<feature type="binding site" evidence="14">
    <location>
        <begin position="573"/>
        <end position="580"/>
    </location>
    <ligand>
        <name>ATP</name>
        <dbReference type="ChEBI" id="CHEBI:30616"/>
    </ligand>
</feature>
<evidence type="ECO:0000256" key="7">
    <source>
        <dbReference type="ARBA" id="ARBA00022829"/>
    </source>
</evidence>
<dbReference type="InterPro" id="IPR025199">
    <property type="entry name" value="FtsK_4TM"/>
</dbReference>
<keyword evidence="6 14" id="KW-0547">Nucleotide-binding</keyword>
<evidence type="ECO:0000256" key="15">
    <source>
        <dbReference type="SAM" id="MobiDB-lite"/>
    </source>
</evidence>
<evidence type="ECO:0000256" key="9">
    <source>
        <dbReference type="ARBA" id="ARBA00022989"/>
    </source>
</evidence>
<dbReference type="PROSITE" id="PS00018">
    <property type="entry name" value="EF_HAND_1"/>
    <property type="match status" value="1"/>
</dbReference>